<dbReference type="InterPro" id="IPR010998">
    <property type="entry name" value="Integrase_recombinase_N"/>
</dbReference>
<feature type="domain" description="Tyr recombinase" evidence="5">
    <location>
        <begin position="157"/>
        <end position="347"/>
    </location>
</feature>
<dbReference type="EMBL" id="CP062229">
    <property type="protein sequence ID" value="UVC19183.1"/>
    <property type="molecule type" value="Genomic_DNA"/>
</dbReference>
<dbReference type="SUPFAM" id="SSF56349">
    <property type="entry name" value="DNA breaking-rejoining enzymes"/>
    <property type="match status" value="1"/>
</dbReference>
<evidence type="ECO:0000256" key="3">
    <source>
        <dbReference type="ARBA" id="ARBA00023125"/>
    </source>
</evidence>
<evidence type="ECO:0000256" key="2">
    <source>
        <dbReference type="ARBA" id="ARBA00022908"/>
    </source>
</evidence>
<dbReference type="InterPro" id="IPR002104">
    <property type="entry name" value="Integrase_catalytic"/>
</dbReference>
<comment type="similarity">
    <text evidence="1">Belongs to the 'phage' integrase family.</text>
</comment>
<organism evidence="6 7">
    <name type="scientific">Mesorhizobium onobrychidis</name>
    <dbReference type="NCBI Taxonomy" id="2775404"/>
    <lineage>
        <taxon>Bacteria</taxon>
        <taxon>Pseudomonadati</taxon>
        <taxon>Pseudomonadota</taxon>
        <taxon>Alphaproteobacteria</taxon>
        <taxon>Hyphomicrobiales</taxon>
        <taxon>Phyllobacteriaceae</taxon>
        <taxon>Mesorhizobium</taxon>
    </lineage>
</organism>
<dbReference type="Gene3D" id="1.10.150.130">
    <property type="match status" value="1"/>
</dbReference>
<accession>A0ABY5R795</accession>
<dbReference type="Pfam" id="PF00589">
    <property type="entry name" value="Phage_integrase"/>
    <property type="match status" value="1"/>
</dbReference>
<dbReference type="PANTHER" id="PTHR30349">
    <property type="entry name" value="PHAGE INTEGRASE-RELATED"/>
    <property type="match status" value="1"/>
</dbReference>
<keyword evidence="7" id="KW-1185">Reference proteome</keyword>
<keyword evidence="3" id="KW-0238">DNA-binding</keyword>
<keyword evidence="2" id="KW-0229">DNA integration</keyword>
<protein>
    <submittedName>
        <fullName evidence="6">Tyrosine-type recombinase/integrase</fullName>
    </submittedName>
</protein>
<keyword evidence="4" id="KW-0233">DNA recombination</keyword>
<dbReference type="InterPro" id="IPR013762">
    <property type="entry name" value="Integrase-like_cat_sf"/>
</dbReference>
<proteinExistence type="inferred from homology"/>
<sequence length="366" mass="41495">MTTRHGKIRWRLRRSGKKDVMLPGTPHTAEFDEAYDNAILGRPAPVVQMPGSASPKSLKAAYRLLKKTDEWLVLDDKSSTRYQQTIERILSMPAGGKTVLGDGPVEDLKRSHVKSILSAFRDTPHMERIVLICLRKLIMVAIDEEWIEVDPTYKMTRNPQTDGHKAWPLEIMAKYEARWGVGTRQRTAYALALWLGNRVSDITRLRWDHQTTKHIAADGEIHTVDGFEFVQFKGRKRGKQMFLPMTPMLTRELAPLARDPEKTVLVSSRDKPYTDGSLSTAMADWCREAGIAPGYTMHGLRKALGVKLAESDASTRQLMEMLGHKNIAYAELYSREASQTRLAVQAMEKVTKIEEARRRPKISAVE</sequence>
<dbReference type="Proteomes" id="UP001058098">
    <property type="component" value="Chromosome"/>
</dbReference>
<gene>
    <name evidence="6" type="ORF">IHQ72_29790</name>
</gene>
<dbReference type="Gene3D" id="1.10.443.10">
    <property type="entry name" value="Intergrase catalytic core"/>
    <property type="match status" value="1"/>
</dbReference>
<dbReference type="PROSITE" id="PS51898">
    <property type="entry name" value="TYR_RECOMBINASE"/>
    <property type="match status" value="1"/>
</dbReference>
<evidence type="ECO:0000256" key="1">
    <source>
        <dbReference type="ARBA" id="ARBA00008857"/>
    </source>
</evidence>
<dbReference type="PANTHER" id="PTHR30349:SF41">
    <property type="entry name" value="INTEGRASE_RECOMBINASE PROTEIN MJ0367-RELATED"/>
    <property type="match status" value="1"/>
</dbReference>
<dbReference type="InterPro" id="IPR050090">
    <property type="entry name" value="Tyrosine_recombinase_XerCD"/>
</dbReference>
<evidence type="ECO:0000313" key="7">
    <source>
        <dbReference type="Proteomes" id="UP001058098"/>
    </source>
</evidence>
<evidence type="ECO:0000256" key="4">
    <source>
        <dbReference type="ARBA" id="ARBA00023172"/>
    </source>
</evidence>
<reference evidence="6" key="1">
    <citation type="submission" date="2020-09" db="EMBL/GenBank/DDBJ databases">
        <title>Rhizobia associated with sainfoin plants.</title>
        <authorList>
            <person name="Asharfi S."/>
            <person name="Kuzmanovic N."/>
            <person name="Bunk B."/>
            <person name="Sproeer C."/>
            <person name="Becker M."/>
            <person name="Thuenen T."/>
        </authorList>
    </citation>
    <scope>NUCLEOTIDE SEQUENCE</scope>
    <source>
        <strain evidence="6">OM4</strain>
    </source>
</reference>
<dbReference type="InterPro" id="IPR011010">
    <property type="entry name" value="DNA_brk_join_enz"/>
</dbReference>
<evidence type="ECO:0000313" key="6">
    <source>
        <dbReference type="EMBL" id="UVC19183.1"/>
    </source>
</evidence>
<evidence type="ECO:0000259" key="5">
    <source>
        <dbReference type="PROSITE" id="PS51898"/>
    </source>
</evidence>
<name>A0ABY5R795_9HYPH</name>